<protein>
    <submittedName>
        <fullName evidence="2">Uncharacterized protein</fullName>
    </submittedName>
</protein>
<dbReference type="OrthoDB" id="4469944at2759"/>
<dbReference type="AlphaFoldDB" id="A0A7R7XPU6"/>
<evidence type="ECO:0000256" key="1">
    <source>
        <dbReference type="SAM" id="SignalP"/>
    </source>
</evidence>
<keyword evidence="3" id="KW-1185">Reference proteome</keyword>
<proteinExistence type="predicted"/>
<keyword evidence="1" id="KW-0732">Signal</keyword>
<dbReference type="EMBL" id="AP024447">
    <property type="protein sequence ID" value="BCS25455.1"/>
    <property type="molecule type" value="Genomic_DNA"/>
</dbReference>
<dbReference type="KEGG" id="apuu:APUU_50166A"/>
<evidence type="ECO:0000313" key="2">
    <source>
        <dbReference type="EMBL" id="BCS25455.1"/>
    </source>
</evidence>
<gene>
    <name evidence="2" type="ORF">APUU_50166A</name>
</gene>
<reference evidence="2" key="2">
    <citation type="submission" date="2021-02" db="EMBL/GenBank/DDBJ databases">
        <title>Aspergillus puulaauensis MK2 genome sequence.</title>
        <authorList>
            <person name="Futagami T."/>
            <person name="Mori K."/>
            <person name="Kadooka C."/>
            <person name="Tanaka T."/>
        </authorList>
    </citation>
    <scope>NUCLEOTIDE SEQUENCE</scope>
    <source>
        <strain evidence="2">MK2</strain>
    </source>
</reference>
<accession>A0A7R7XPU6</accession>
<dbReference type="Proteomes" id="UP000654913">
    <property type="component" value="Chromosome 5"/>
</dbReference>
<dbReference type="RefSeq" id="XP_041557649.1">
    <property type="nucleotide sequence ID" value="XM_041705133.1"/>
</dbReference>
<name>A0A7R7XPU6_9EURO</name>
<dbReference type="PANTHER" id="PTHR35605">
    <property type="entry name" value="ECP2 EFFECTOR PROTEIN DOMAIN-CONTAINING PROTEIN-RELATED"/>
    <property type="match status" value="1"/>
</dbReference>
<organism evidence="2 3">
    <name type="scientific">Aspergillus puulaauensis</name>
    <dbReference type="NCBI Taxonomy" id="1220207"/>
    <lineage>
        <taxon>Eukaryota</taxon>
        <taxon>Fungi</taxon>
        <taxon>Dikarya</taxon>
        <taxon>Ascomycota</taxon>
        <taxon>Pezizomycotina</taxon>
        <taxon>Eurotiomycetes</taxon>
        <taxon>Eurotiomycetidae</taxon>
        <taxon>Eurotiales</taxon>
        <taxon>Aspergillaceae</taxon>
        <taxon>Aspergillus</taxon>
    </lineage>
</organism>
<dbReference type="GeneID" id="64975460"/>
<reference evidence="2" key="1">
    <citation type="submission" date="2021-01" db="EMBL/GenBank/DDBJ databases">
        <authorList>
            <consortium name="Aspergillus puulaauensis MK2 genome sequencing consortium"/>
            <person name="Kazuki M."/>
            <person name="Futagami T."/>
        </authorList>
    </citation>
    <scope>NUCLEOTIDE SEQUENCE</scope>
    <source>
        <strain evidence="2">MK2</strain>
    </source>
</reference>
<evidence type="ECO:0000313" key="3">
    <source>
        <dbReference type="Proteomes" id="UP000654913"/>
    </source>
</evidence>
<feature type="chain" id="PRO_5030688880" evidence="1">
    <location>
        <begin position="20"/>
        <end position="143"/>
    </location>
</feature>
<dbReference type="PANTHER" id="PTHR35605:SF1">
    <property type="entry name" value="ECP2 EFFECTOR PROTEIN DOMAIN-CONTAINING PROTEIN-RELATED"/>
    <property type="match status" value="1"/>
</dbReference>
<sequence>MRFSLFTLPAALFAAVASGHTVDCWGKGLNAPVEGVDYVIELMDKVALGKLSHLPHKSDGKWLYTKPGECRELACLKEAQVRWCNTGGLGHQLMMQNIVDAVKVLRRECSAVVNGVDTAGGVLYQPDNWNIILQQEDKCKDKK</sequence>
<feature type="signal peptide" evidence="1">
    <location>
        <begin position="1"/>
        <end position="19"/>
    </location>
</feature>